<evidence type="ECO:0000256" key="1">
    <source>
        <dbReference type="ARBA" id="ARBA00009558"/>
    </source>
</evidence>
<dbReference type="Pfam" id="PF13519">
    <property type="entry name" value="VWA_2"/>
    <property type="match status" value="1"/>
</dbReference>
<keyword evidence="13" id="KW-0521">NADP</keyword>
<feature type="domain" description="VWFA" evidence="15">
    <location>
        <begin position="504"/>
        <end position="711"/>
    </location>
</feature>
<keyword evidence="8 12" id="KW-0802">TPR repeat</keyword>
<keyword evidence="7 11" id="KW-0863">Zinc-finger</keyword>
<evidence type="ECO:0000256" key="12">
    <source>
        <dbReference type="PROSITE-ProRule" id="PRU00339"/>
    </source>
</evidence>
<evidence type="ECO:0000256" key="9">
    <source>
        <dbReference type="ARBA" id="ARBA00022833"/>
    </source>
</evidence>
<dbReference type="Proteomes" id="UP000663881">
    <property type="component" value="Unassembled WGS sequence"/>
</dbReference>
<dbReference type="InterPro" id="IPR019734">
    <property type="entry name" value="TPR_rpt"/>
</dbReference>
<dbReference type="SMART" id="SM00291">
    <property type="entry name" value="ZnF_ZZ"/>
    <property type="match status" value="1"/>
</dbReference>
<evidence type="ECO:0000256" key="3">
    <source>
        <dbReference type="ARBA" id="ARBA00022679"/>
    </source>
</evidence>
<dbReference type="SMART" id="SM00327">
    <property type="entry name" value="VWA"/>
    <property type="match status" value="1"/>
</dbReference>
<dbReference type="EMBL" id="CAJOAY010004100">
    <property type="protein sequence ID" value="CAF4054788.1"/>
    <property type="molecule type" value="Genomic_DNA"/>
</dbReference>
<evidence type="ECO:0000256" key="7">
    <source>
        <dbReference type="ARBA" id="ARBA00022771"/>
    </source>
</evidence>
<dbReference type="CDD" id="cd00198">
    <property type="entry name" value="vWFA"/>
    <property type="match status" value="1"/>
</dbReference>
<feature type="repeat" description="TPR" evidence="12">
    <location>
        <begin position="361"/>
        <end position="394"/>
    </location>
</feature>
<dbReference type="PROSITE" id="PS50234">
    <property type="entry name" value="VWFA"/>
    <property type="match status" value="1"/>
</dbReference>
<dbReference type="Gene3D" id="3.90.176.10">
    <property type="entry name" value="Toxin ADP-ribosyltransferase, Chain A, domain 1"/>
    <property type="match status" value="1"/>
</dbReference>
<evidence type="ECO:0000259" key="15">
    <source>
        <dbReference type="PROSITE" id="PS50234"/>
    </source>
</evidence>
<evidence type="ECO:0000259" key="14">
    <source>
        <dbReference type="PROSITE" id="PS50135"/>
    </source>
</evidence>
<evidence type="ECO:0000256" key="8">
    <source>
        <dbReference type="ARBA" id="ARBA00022803"/>
    </source>
</evidence>
<evidence type="ECO:0000256" key="13">
    <source>
        <dbReference type="RuleBase" id="RU361228"/>
    </source>
</evidence>
<reference evidence="17" key="1">
    <citation type="submission" date="2021-02" db="EMBL/GenBank/DDBJ databases">
        <authorList>
            <person name="Nowell W R."/>
        </authorList>
    </citation>
    <scope>NUCLEOTIDE SEQUENCE</scope>
</reference>
<dbReference type="AlphaFoldDB" id="A0A819RZH9"/>
<dbReference type="Gene3D" id="3.40.50.410">
    <property type="entry name" value="von Willebrand factor, type A domain"/>
    <property type="match status" value="1"/>
</dbReference>
<feature type="domain" description="ZZ-type" evidence="14">
    <location>
        <begin position="421"/>
        <end position="477"/>
    </location>
</feature>
<dbReference type="Gene3D" id="1.25.40.10">
    <property type="entry name" value="Tetratricopeptide repeat domain"/>
    <property type="match status" value="1"/>
</dbReference>
<evidence type="ECO:0000256" key="4">
    <source>
        <dbReference type="ARBA" id="ARBA00022695"/>
    </source>
</evidence>
<dbReference type="InterPro" id="IPR000433">
    <property type="entry name" value="Znf_ZZ"/>
</dbReference>
<dbReference type="PANTHER" id="PTHR22904:SF523">
    <property type="entry name" value="STRESS-INDUCED-PHOSPHOPROTEIN 1"/>
    <property type="match status" value="1"/>
</dbReference>
<dbReference type="InterPro" id="IPR011990">
    <property type="entry name" value="TPR-like_helical_dom_sf"/>
</dbReference>
<keyword evidence="9" id="KW-0862">Zinc</keyword>
<sequence>MAKSMKSSKNSRFTDLSDEPIDHLLCPIKGYQDQPLVSLIESIKPICEFFNEIQDNIYVALHNCQERKDDLTQDESASIYLYTMEFDGGPSLYYLLNQSLRAENRNELKPWFSFLKLFLTALYKLPSQSTTVWRGIRNVDLTSKYKTGTKIAWWGVSSCTTNIEVLESEQFLGKNGLRTLVSIECFNGKSIINHSYFKNTEQEIVLLPGSYFEVIGKLNPAPQLHIIQLKEIIPQITLIKPPFSNNSSFVPKKTNTFNQSSSSSSSKTNMPNGSITIDLSEMQNRTLKPTITSEKLNEQAKTRFNNGDYISAIEFYSYALEQVPNYAPYLTNRALCYSHLNNPNKVLKDATTSIESDPQWTKGYYYKGKALEMLNHKEEALKFYRKCCQLEPNKKEYENALKECLKLSQIINTSSVNPIIHNNVYCDLCQCSPIIGIRYKCKVCCNYDLCSKCVQLNRNHKGHSNTHELISIKEPKQNCQFTTNSMLTQMFNFECQQNRIVFYNIILVVDVSLSMIGYESYNQINPLKNRWPITERGIIKIVNQLSSNDRFTCLAFNAKVYEIMDSELISNVKMKLNVALSHMKPNINDMNSGTALYDAIHATSQILLKNKFTGLLSNDSNRNQIILITDGEDSHSTNCNLQQACQLVNQICNDLDTDLLLIGIGLEFKGKQAMNQLKHFGGDKCQFSHITSLNELDEIFNKISGHFIQRISISNV</sequence>
<dbReference type="SUPFAM" id="SSF48452">
    <property type="entry name" value="TPR-like"/>
    <property type="match status" value="1"/>
</dbReference>
<comment type="catalytic activity">
    <reaction evidence="10 13">
        <text>L-arginyl-[protein] + NAD(+) = N(omega)-(ADP-D-ribosyl)-L-arginyl-[protein] + nicotinamide + H(+)</text>
        <dbReference type="Rhea" id="RHEA:19149"/>
        <dbReference type="Rhea" id="RHEA-COMP:10532"/>
        <dbReference type="Rhea" id="RHEA-COMP:15087"/>
        <dbReference type="ChEBI" id="CHEBI:15378"/>
        <dbReference type="ChEBI" id="CHEBI:17154"/>
        <dbReference type="ChEBI" id="CHEBI:29965"/>
        <dbReference type="ChEBI" id="CHEBI:57540"/>
        <dbReference type="ChEBI" id="CHEBI:142554"/>
        <dbReference type="EC" id="2.4.2.31"/>
    </reaction>
</comment>
<dbReference type="OrthoDB" id="2423701at2759"/>
<dbReference type="Pfam" id="PF07719">
    <property type="entry name" value="TPR_2"/>
    <property type="match status" value="1"/>
</dbReference>
<comment type="similarity">
    <text evidence="1 13">Belongs to the Arg-specific ADP-ribosyltransferase family.</text>
</comment>
<dbReference type="SMART" id="SM00028">
    <property type="entry name" value="TPR"/>
    <property type="match status" value="3"/>
</dbReference>
<dbReference type="InterPro" id="IPR002035">
    <property type="entry name" value="VWF_A"/>
</dbReference>
<gene>
    <name evidence="17" type="ORF">OKA104_LOCUS33017</name>
    <name evidence="16" type="ORF">VCS650_LOCUS22866</name>
</gene>
<keyword evidence="3 13" id="KW-0808">Transferase</keyword>
<evidence type="ECO:0000313" key="16">
    <source>
        <dbReference type="EMBL" id="CAF1152000.1"/>
    </source>
</evidence>
<evidence type="ECO:0000313" key="18">
    <source>
        <dbReference type="Proteomes" id="UP000663881"/>
    </source>
</evidence>
<dbReference type="EC" id="2.4.2.31" evidence="13"/>
<dbReference type="GO" id="GO:0051879">
    <property type="term" value="F:Hsp90 protein binding"/>
    <property type="evidence" value="ECO:0007669"/>
    <property type="project" value="TreeGrafter"/>
</dbReference>
<dbReference type="SUPFAM" id="SSF53300">
    <property type="entry name" value="vWA-like"/>
    <property type="match status" value="1"/>
</dbReference>
<keyword evidence="5" id="KW-0479">Metal-binding</keyword>
<keyword evidence="2 13" id="KW-0328">Glycosyltransferase</keyword>
<dbReference type="InterPro" id="IPR043145">
    <property type="entry name" value="Znf_ZZ_sf"/>
</dbReference>
<dbReference type="GO" id="GO:0008270">
    <property type="term" value="F:zinc ion binding"/>
    <property type="evidence" value="ECO:0007669"/>
    <property type="project" value="UniProtKB-KW"/>
</dbReference>
<dbReference type="InterPro" id="IPR000768">
    <property type="entry name" value="ART"/>
</dbReference>
<evidence type="ECO:0000256" key="10">
    <source>
        <dbReference type="ARBA" id="ARBA00047597"/>
    </source>
</evidence>
<proteinExistence type="inferred from homology"/>
<keyword evidence="6" id="KW-0677">Repeat</keyword>
<evidence type="ECO:0000313" key="17">
    <source>
        <dbReference type="EMBL" id="CAF4054788.1"/>
    </source>
</evidence>
<dbReference type="Gene3D" id="3.30.60.90">
    <property type="match status" value="1"/>
</dbReference>
<dbReference type="SUPFAM" id="SSF57850">
    <property type="entry name" value="RING/U-box"/>
    <property type="match status" value="1"/>
</dbReference>
<dbReference type="PANTHER" id="PTHR22904">
    <property type="entry name" value="TPR REPEAT CONTAINING PROTEIN"/>
    <property type="match status" value="1"/>
</dbReference>
<dbReference type="Pfam" id="PF00569">
    <property type="entry name" value="ZZ"/>
    <property type="match status" value="1"/>
</dbReference>
<dbReference type="PROSITE" id="PS50135">
    <property type="entry name" value="ZF_ZZ_2"/>
    <property type="match status" value="1"/>
</dbReference>
<dbReference type="EMBL" id="CAJNON010000262">
    <property type="protein sequence ID" value="CAF1152000.1"/>
    <property type="molecule type" value="Genomic_DNA"/>
</dbReference>
<evidence type="ECO:0000256" key="6">
    <source>
        <dbReference type="ARBA" id="ARBA00022737"/>
    </source>
</evidence>
<keyword evidence="4" id="KW-0548">Nucleotidyltransferase</keyword>
<organism evidence="17 18">
    <name type="scientific">Adineta steineri</name>
    <dbReference type="NCBI Taxonomy" id="433720"/>
    <lineage>
        <taxon>Eukaryota</taxon>
        <taxon>Metazoa</taxon>
        <taxon>Spiralia</taxon>
        <taxon>Gnathifera</taxon>
        <taxon>Rotifera</taxon>
        <taxon>Eurotatoria</taxon>
        <taxon>Bdelloidea</taxon>
        <taxon>Adinetida</taxon>
        <taxon>Adinetidae</taxon>
        <taxon>Adineta</taxon>
    </lineage>
</organism>
<dbReference type="PROSITE" id="PS01357">
    <property type="entry name" value="ZF_ZZ_1"/>
    <property type="match status" value="1"/>
</dbReference>
<comment type="caution">
    <text evidence="17">The sequence shown here is derived from an EMBL/GenBank/DDBJ whole genome shotgun (WGS) entry which is preliminary data.</text>
</comment>
<dbReference type="Proteomes" id="UP000663891">
    <property type="component" value="Unassembled WGS sequence"/>
</dbReference>
<name>A0A819RZH9_9BILA</name>
<dbReference type="PROSITE" id="PS50005">
    <property type="entry name" value="TPR"/>
    <property type="match status" value="1"/>
</dbReference>
<dbReference type="SUPFAM" id="SSF56399">
    <property type="entry name" value="ADP-ribosylation"/>
    <property type="match status" value="1"/>
</dbReference>
<evidence type="ECO:0000256" key="2">
    <source>
        <dbReference type="ARBA" id="ARBA00022676"/>
    </source>
</evidence>
<evidence type="ECO:0000256" key="5">
    <source>
        <dbReference type="ARBA" id="ARBA00022723"/>
    </source>
</evidence>
<dbReference type="GO" id="GO:0016779">
    <property type="term" value="F:nucleotidyltransferase activity"/>
    <property type="evidence" value="ECO:0007669"/>
    <property type="project" value="UniProtKB-KW"/>
</dbReference>
<dbReference type="InterPro" id="IPR013105">
    <property type="entry name" value="TPR_2"/>
</dbReference>
<accession>A0A819RZH9</accession>
<dbReference type="GO" id="GO:0106274">
    <property type="term" value="F:NAD+-protein-arginine ADP-ribosyltransferase activity"/>
    <property type="evidence" value="ECO:0007669"/>
    <property type="project" value="UniProtKB-EC"/>
</dbReference>
<protein>
    <recommendedName>
        <fullName evidence="13">NAD(P)(+)--arginine ADP-ribosyltransferase</fullName>
        <ecNumber evidence="13">2.4.2.31</ecNumber>
    </recommendedName>
    <alternativeName>
        <fullName evidence="13">Mono(ADP-ribosyl)transferase</fullName>
    </alternativeName>
</protein>
<dbReference type="InterPro" id="IPR036465">
    <property type="entry name" value="vWFA_dom_sf"/>
</dbReference>
<dbReference type="Pfam" id="PF01129">
    <property type="entry name" value="ART"/>
    <property type="match status" value="1"/>
</dbReference>
<evidence type="ECO:0000256" key="11">
    <source>
        <dbReference type="PROSITE-ProRule" id="PRU00228"/>
    </source>
</evidence>
<keyword evidence="13" id="KW-0520">NAD</keyword>